<dbReference type="EMBL" id="NFZS01000001">
    <property type="protein sequence ID" value="RAO77322.1"/>
    <property type="molecule type" value="Genomic_DNA"/>
</dbReference>
<evidence type="ECO:0000256" key="2">
    <source>
        <dbReference type="ARBA" id="ARBA00022898"/>
    </source>
</evidence>
<dbReference type="Gene3D" id="3.40.640.10">
    <property type="entry name" value="Type I PLP-dependent aspartate aminotransferase-like (Major domain)"/>
    <property type="match status" value="1"/>
</dbReference>
<dbReference type="GO" id="GO:0030170">
    <property type="term" value="F:pyridoxal phosphate binding"/>
    <property type="evidence" value="ECO:0007669"/>
    <property type="project" value="InterPro"/>
</dbReference>
<dbReference type="AlphaFoldDB" id="A0A328P943"/>
<dbReference type="InterPro" id="IPR036390">
    <property type="entry name" value="WH_DNA-bd_sf"/>
</dbReference>
<dbReference type="PANTHER" id="PTHR46577:SF1">
    <property type="entry name" value="HTH-TYPE TRANSCRIPTIONAL REGULATORY PROTEIN GABR"/>
    <property type="match status" value="1"/>
</dbReference>
<dbReference type="SMART" id="SM00345">
    <property type="entry name" value="HTH_GNTR"/>
    <property type="match status" value="1"/>
</dbReference>
<dbReference type="InterPro" id="IPR000524">
    <property type="entry name" value="Tscrpt_reg_HTH_GntR"/>
</dbReference>
<evidence type="ECO:0000256" key="1">
    <source>
        <dbReference type="ARBA" id="ARBA00005384"/>
    </source>
</evidence>
<dbReference type="Pfam" id="PF00155">
    <property type="entry name" value="Aminotran_1_2"/>
    <property type="match status" value="1"/>
</dbReference>
<dbReference type="GO" id="GO:0003700">
    <property type="term" value="F:DNA-binding transcription factor activity"/>
    <property type="evidence" value="ECO:0007669"/>
    <property type="project" value="InterPro"/>
</dbReference>
<dbReference type="Gene3D" id="1.10.10.10">
    <property type="entry name" value="Winged helix-like DNA-binding domain superfamily/Winged helix DNA-binding domain"/>
    <property type="match status" value="1"/>
</dbReference>
<dbReference type="SUPFAM" id="SSF46785">
    <property type="entry name" value="Winged helix' DNA-binding domain"/>
    <property type="match status" value="1"/>
</dbReference>
<dbReference type="InterPro" id="IPR015424">
    <property type="entry name" value="PyrdxlP-dep_Trfase"/>
</dbReference>
<comment type="similarity">
    <text evidence="1">In the C-terminal section; belongs to the class-I pyridoxal-phosphate-dependent aminotransferase family.</text>
</comment>
<name>A0A328P943_9GAMM</name>
<dbReference type="PROSITE" id="PS50949">
    <property type="entry name" value="HTH_GNTR"/>
    <property type="match status" value="1"/>
</dbReference>
<dbReference type="InterPro" id="IPR051446">
    <property type="entry name" value="HTH_trans_reg/aminotransferase"/>
</dbReference>
<evidence type="ECO:0000256" key="4">
    <source>
        <dbReference type="ARBA" id="ARBA00023125"/>
    </source>
</evidence>
<evidence type="ECO:0000256" key="6">
    <source>
        <dbReference type="SAM" id="MobiDB-lite"/>
    </source>
</evidence>
<evidence type="ECO:0000313" key="9">
    <source>
        <dbReference type="Proteomes" id="UP000248926"/>
    </source>
</evidence>
<dbReference type="CDD" id="cd07377">
    <property type="entry name" value="WHTH_GntR"/>
    <property type="match status" value="1"/>
</dbReference>
<keyword evidence="2" id="KW-0663">Pyridoxal phosphate</keyword>
<evidence type="ECO:0000256" key="3">
    <source>
        <dbReference type="ARBA" id="ARBA00023015"/>
    </source>
</evidence>
<dbReference type="GO" id="GO:0003677">
    <property type="term" value="F:DNA binding"/>
    <property type="evidence" value="ECO:0007669"/>
    <property type="project" value="UniProtKB-KW"/>
</dbReference>
<reference evidence="8 9" key="1">
    <citation type="journal article" date="2018" name="Genet. Mol. Biol.">
        <title>The genome sequence of Dyella jiangningensis FCAV SCS01 from a lignocellulose-decomposing microbial consortium metagenome reveals potential for biotechnological applications.</title>
        <authorList>
            <person name="Desiderato J.G."/>
            <person name="Alvarenga D.O."/>
            <person name="Constancio M.T.L."/>
            <person name="Alves L.M.C."/>
            <person name="Varani A.M."/>
        </authorList>
    </citation>
    <scope>NUCLEOTIDE SEQUENCE [LARGE SCALE GENOMIC DNA]</scope>
    <source>
        <strain evidence="8 9">FCAV SCS01</strain>
    </source>
</reference>
<keyword evidence="5" id="KW-0804">Transcription</keyword>
<organism evidence="8 9">
    <name type="scientific">Dyella jiangningensis</name>
    <dbReference type="NCBI Taxonomy" id="1379159"/>
    <lineage>
        <taxon>Bacteria</taxon>
        <taxon>Pseudomonadati</taxon>
        <taxon>Pseudomonadota</taxon>
        <taxon>Gammaproteobacteria</taxon>
        <taxon>Lysobacterales</taxon>
        <taxon>Rhodanobacteraceae</taxon>
        <taxon>Dyella</taxon>
    </lineage>
</organism>
<dbReference type="SUPFAM" id="SSF53383">
    <property type="entry name" value="PLP-dependent transferases"/>
    <property type="match status" value="1"/>
</dbReference>
<keyword evidence="4" id="KW-0238">DNA-binding</keyword>
<evidence type="ECO:0000256" key="5">
    <source>
        <dbReference type="ARBA" id="ARBA00023163"/>
    </source>
</evidence>
<dbReference type="PANTHER" id="PTHR46577">
    <property type="entry name" value="HTH-TYPE TRANSCRIPTIONAL REGULATORY PROTEIN GABR"/>
    <property type="match status" value="1"/>
</dbReference>
<keyword evidence="9" id="KW-1185">Reference proteome</keyword>
<feature type="domain" description="HTH gntR-type" evidence="7">
    <location>
        <begin position="20"/>
        <end position="88"/>
    </location>
</feature>
<dbReference type="InterPro" id="IPR036388">
    <property type="entry name" value="WH-like_DNA-bd_sf"/>
</dbReference>
<dbReference type="CDD" id="cd00609">
    <property type="entry name" value="AAT_like"/>
    <property type="match status" value="1"/>
</dbReference>
<protein>
    <recommendedName>
        <fullName evidence="7">HTH gntR-type domain-containing protein</fullName>
    </recommendedName>
</protein>
<proteinExistence type="inferred from homology"/>
<dbReference type="Pfam" id="PF00392">
    <property type="entry name" value="GntR"/>
    <property type="match status" value="1"/>
</dbReference>
<dbReference type="InterPro" id="IPR015421">
    <property type="entry name" value="PyrdxlP-dep_Trfase_major"/>
</dbReference>
<dbReference type="InterPro" id="IPR004839">
    <property type="entry name" value="Aminotransferase_I/II_large"/>
</dbReference>
<dbReference type="OrthoDB" id="9808770at2"/>
<accession>A0A328P943</accession>
<dbReference type="RefSeq" id="WP_111981372.1">
    <property type="nucleotide sequence ID" value="NZ_NFZS01000001.1"/>
</dbReference>
<gene>
    <name evidence="8" type="ORF">CA260_05410</name>
</gene>
<evidence type="ECO:0000313" key="8">
    <source>
        <dbReference type="EMBL" id="RAO77322.1"/>
    </source>
</evidence>
<sequence>MTRASTSFLPPVAVDPASATPMYQQLSDWFRRAILDGHLRPGQAVPSTRHLAGELCISRIPVLSAYDQLLAEGYLETFAGSGTRVARAIPSMTPVVHRQRAADEGKPSPASRRISHRSVQLEAPEQTWLDSLGAFRVGLPALDRFPTSVWARLVSRHARASSVETMCYGDPVGHWPLREAVANYLGMSRSVRCDASQVLITTGSQQALQICAHVLLDAGDRVWMEDPGYPGAHQAFRTAGVQMVPVPVDGDGIDVEAGMRRARGARAAYISPSHQFPLGTTMSAARRMQLLAWAERDDAWIIEDDYDSEFRYGGKPVASLQGLDTARRVIYLGTFSKVMYPALRLGYMVVPKDLVPAFHAGRDAIDTFSSTLFQLAMTDFIRDGHFARHIRAMRGLYRERRVALIQAIERWPGDRLRIIGADAGMQLVGLLPEGTDDVALSREAATHGVSVRPLSQCYLESPGRAGLILGYGGVSPTQIDEGVRRLSQCRAFSV</sequence>
<keyword evidence="3" id="KW-0805">Transcription regulation</keyword>
<evidence type="ECO:0000259" key="7">
    <source>
        <dbReference type="PROSITE" id="PS50949"/>
    </source>
</evidence>
<comment type="caution">
    <text evidence="8">The sequence shown here is derived from an EMBL/GenBank/DDBJ whole genome shotgun (WGS) entry which is preliminary data.</text>
</comment>
<dbReference type="Proteomes" id="UP000248926">
    <property type="component" value="Unassembled WGS sequence"/>
</dbReference>
<feature type="region of interest" description="Disordered" evidence="6">
    <location>
        <begin position="98"/>
        <end position="117"/>
    </location>
</feature>